<feature type="transmembrane region" description="Helical" evidence="10">
    <location>
        <begin position="131"/>
        <end position="154"/>
    </location>
</feature>
<evidence type="ECO:0000256" key="9">
    <source>
        <dbReference type="ARBA" id="ARBA00023160"/>
    </source>
</evidence>
<keyword evidence="4 10" id="KW-0812">Transmembrane</keyword>
<feature type="transmembrane region" description="Helical" evidence="10">
    <location>
        <begin position="193"/>
        <end position="212"/>
    </location>
</feature>
<dbReference type="GO" id="GO:0042761">
    <property type="term" value="P:very long-chain fatty acid biosynthetic process"/>
    <property type="evidence" value="ECO:0007669"/>
    <property type="project" value="TreeGrafter"/>
</dbReference>
<dbReference type="GeneID" id="111122193"/>
<dbReference type="AlphaFoldDB" id="A0A8B8CWA1"/>
<dbReference type="GO" id="GO:0034626">
    <property type="term" value="P:fatty acid elongation, polyunsaturated fatty acid"/>
    <property type="evidence" value="ECO:0007669"/>
    <property type="project" value="TreeGrafter"/>
</dbReference>
<dbReference type="RefSeq" id="XP_022319524.1">
    <property type="nucleotide sequence ID" value="XM_022463816.1"/>
</dbReference>
<dbReference type="EC" id="2.3.1.199" evidence="10"/>
<keyword evidence="2 10" id="KW-0444">Lipid biosynthesis</keyword>
<dbReference type="OrthoDB" id="434092at2759"/>
<evidence type="ECO:0000256" key="4">
    <source>
        <dbReference type="ARBA" id="ARBA00022692"/>
    </source>
</evidence>
<gene>
    <name evidence="12" type="primary">LOC111122193</name>
</gene>
<evidence type="ECO:0000256" key="1">
    <source>
        <dbReference type="ARBA" id="ARBA00004141"/>
    </source>
</evidence>
<dbReference type="GO" id="GO:0009922">
    <property type="term" value="F:fatty acid elongase activity"/>
    <property type="evidence" value="ECO:0007669"/>
    <property type="project" value="UniProtKB-EC"/>
</dbReference>
<accession>A0A8B8CWA1</accession>
<keyword evidence="6 10" id="KW-1133">Transmembrane helix</keyword>
<keyword evidence="9 10" id="KW-0275">Fatty acid biosynthesis</keyword>
<sequence>MYRDLEQNFSTNCCFLYRKLPKKKVDTMAGLVKMYNDLMEKADPRVEGWFMMSTPWPSLIICLAYFAFVKMGPTLMADRQPFELKKVLIVYNFCMVLLSTYCFVEFLLAGWLNGYSLRCQPVDYSEGGLRMLKVCWMFYFSKFIELFDTVFFVMRKKFNQASFLHVFHHGIMPFSWWFGVKFVGGGFGTFHSMLNSFIHLVMYTYYGMAALGPQYQKYLWWKKYMTSMQITQFILVTVHSIQLLFIDCDYPTLFVYWILAYAVIFLVMFADFYRNAYKKPKTNGAVANGLKAKAN</sequence>
<dbReference type="InterPro" id="IPR002076">
    <property type="entry name" value="ELO_fam"/>
</dbReference>
<dbReference type="GO" id="GO:0005789">
    <property type="term" value="C:endoplasmic reticulum membrane"/>
    <property type="evidence" value="ECO:0007669"/>
    <property type="project" value="TreeGrafter"/>
</dbReference>
<dbReference type="GO" id="GO:0034625">
    <property type="term" value="P:fatty acid elongation, monounsaturated fatty acid"/>
    <property type="evidence" value="ECO:0007669"/>
    <property type="project" value="TreeGrafter"/>
</dbReference>
<feature type="transmembrane region" description="Helical" evidence="10">
    <location>
        <begin position="48"/>
        <end position="68"/>
    </location>
</feature>
<keyword evidence="3 10" id="KW-0808">Transferase</keyword>
<keyword evidence="11" id="KW-1185">Reference proteome</keyword>
<organism evidence="11 12">
    <name type="scientific">Crassostrea virginica</name>
    <name type="common">Eastern oyster</name>
    <dbReference type="NCBI Taxonomy" id="6565"/>
    <lineage>
        <taxon>Eukaryota</taxon>
        <taxon>Metazoa</taxon>
        <taxon>Spiralia</taxon>
        <taxon>Lophotrochozoa</taxon>
        <taxon>Mollusca</taxon>
        <taxon>Bivalvia</taxon>
        <taxon>Autobranchia</taxon>
        <taxon>Pteriomorphia</taxon>
        <taxon>Ostreida</taxon>
        <taxon>Ostreoidea</taxon>
        <taxon>Ostreidae</taxon>
        <taxon>Crassostrea</taxon>
    </lineage>
</organism>
<dbReference type="KEGG" id="cvn:111122193"/>
<evidence type="ECO:0000313" key="11">
    <source>
        <dbReference type="Proteomes" id="UP000694844"/>
    </source>
</evidence>
<evidence type="ECO:0000313" key="12">
    <source>
        <dbReference type="RefSeq" id="XP_022319524.1"/>
    </source>
</evidence>
<dbReference type="Pfam" id="PF01151">
    <property type="entry name" value="ELO"/>
    <property type="match status" value="1"/>
</dbReference>
<evidence type="ECO:0000256" key="7">
    <source>
        <dbReference type="ARBA" id="ARBA00023098"/>
    </source>
</evidence>
<evidence type="ECO:0000256" key="10">
    <source>
        <dbReference type="RuleBase" id="RU361115"/>
    </source>
</evidence>
<dbReference type="PANTHER" id="PTHR11157">
    <property type="entry name" value="FATTY ACID ACYL TRANSFERASE-RELATED"/>
    <property type="match status" value="1"/>
</dbReference>
<keyword evidence="7 10" id="KW-0443">Lipid metabolism</keyword>
<keyword evidence="5 10" id="KW-0276">Fatty acid metabolism</keyword>
<dbReference type="GO" id="GO:0030148">
    <property type="term" value="P:sphingolipid biosynthetic process"/>
    <property type="evidence" value="ECO:0007669"/>
    <property type="project" value="TreeGrafter"/>
</dbReference>
<evidence type="ECO:0000256" key="3">
    <source>
        <dbReference type="ARBA" id="ARBA00022679"/>
    </source>
</evidence>
<dbReference type="GO" id="GO:0019367">
    <property type="term" value="P:fatty acid elongation, saturated fatty acid"/>
    <property type="evidence" value="ECO:0007669"/>
    <property type="project" value="TreeGrafter"/>
</dbReference>
<feature type="transmembrane region" description="Helical" evidence="10">
    <location>
        <begin position="252"/>
        <end position="273"/>
    </location>
</feature>
<proteinExistence type="inferred from homology"/>
<comment type="similarity">
    <text evidence="10">Belongs to the ELO family.</text>
</comment>
<comment type="subcellular location">
    <subcellularLocation>
        <location evidence="1">Membrane</location>
        <topology evidence="1">Multi-pass membrane protein</topology>
    </subcellularLocation>
</comment>
<evidence type="ECO:0000256" key="8">
    <source>
        <dbReference type="ARBA" id="ARBA00023136"/>
    </source>
</evidence>
<feature type="transmembrane region" description="Helical" evidence="10">
    <location>
        <begin position="224"/>
        <end position="246"/>
    </location>
</feature>
<evidence type="ECO:0000256" key="6">
    <source>
        <dbReference type="ARBA" id="ARBA00022989"/>
    </source>
</evidence>
<feature type="transmembrane region" description="Helical" evidence="10">
    <location>
        <begin position="89"/>
        <end position="111"/>
    </location>
</feature>
<name>A0A8B8CWA1_CRAVI</name>
<dbReference type="PANTHER" id="PTHR11157:SF69">
    <property type="entry name" value="ELONGATION OF VERY LONG CHAIN FATTY ACIDS PROTEIN 7"/>
    <property type="match status" value="1"/>
</dbReference>
<feature type="transmembrane region" description="Helical" evidence="10">
    <location>
        <begin position="166"/>
        <end position="187"/>
    </location>
</feature>
<evidence type="ECO:0000256" key="2">
    <source>
        <dbReference type="ARBA" id="ARBA00022516"/>
    </source>
</evidence>
<evidence type="ECO:0000256" key="5">
    <source>
        <dbReference type="ARBA" id="ARBA00022832"/>
    </source>
</evidence>
<protein>
    <recommendedName>
        <fullName evidence="10">Elongation of very long chain fatty acids protein</fullName>
        <ecNumber evidence="10">2.3.1.199</ecNumber>
    </recommendedName>
    <alternativeName>
        <fullName evidence="10">Very-long-chain 3-oxoacyl-CoA synthase</fullName>
    </alternativeName>
</protein>
<dbReference type="Proteomes" id="UP000694844">
    <property type="component" value="Chromosome 2"/>
</dbReference>
<keyword evidence="8 10" id="KW-0472">Membrane</keyword>
<reference evidence="12" key="1">
    <citation type="submission" date="2025-08" db="UniProtKB">
        <authorList>
            <consortium name="RefSeq"/>
        </authorList>
    </citation>
    <scope>IDENTIFICATION</scope>
    <source>
        <tissue evidence="12">Whole sample</tissue>
    </source>
</reference>
<comment type="catalytic activity">
    <reaction evidence="10">
        <text>a very-long-chain acyl-CoA + malonyl-CoA + H(+) = a very-long-chain 3-oxoacyl-CoA + CO2 + CoA</text>
        <dbReference type="Rhea" id="RHEA:32727"/>
        <dbReference type="ChEBI" id="CHEBI:15378"/>
        <dbReference type="ChEBI" id="CHEBI:16526"/>
        <dbReference type="ChEBI" id="CHEBI:57287"/>
        <dbReference type="ChEBI" id="CHEBI:57384"/>
        <dbReference type="ChEBI" id="CHEBI:90725"/>
        <dbReference type="ChEBI" id="CHEBI:90736"/>
        <dbReference type="EC" id="2.3.1.199"/>
    </reaction>
</comment>